<dbReference type="InterPro" id="IPR013099">
    <property type="entry name" value="K_chnl_dom"/>
</dbReference>
<dbReference type="SUPFAM" id="SSF51735">
    <property type="entry name" value="NAD(P)-binding Rossmann-fold domains"/>
    <property type="match status" value="1"/>
</dbReference>
<protein>
    <submittedName>
        <fullName evidence="3">Potassium channel protein</fullName>
    </submittedName>
</protein>
<dbReference type="eggNOG" id="COG1226">
    <property type="taxonomic scope" value="Bacteria"/>
</dbReference>
<dbReference type="AlphaFoldDB" id="A0A075NXY9"/>
<organism evidence="3 4">
    <name type="scientific">Alteromonas australica</name>
    <dbReference type="NCBI Taxonomy" id="589873"/>
    <lineage>
        <taxon>Bacteria</taxon>
        <taxon>Pseudomonadati</taxon>
        <taxon>Pseudomonadota</taxon>
        <taxon>Gammaproteobacteria</taxon>
        <taxon>Alteromonadales</taxon>
        <taxon>Alteromonadaceae</taxon>
        <taxon>Alteromonas/Salinimonas group</taxon>
        <taxon>Alteromonas</taxon>
    </lineage>
</organism>
<evidence type="ECO:0000256" key="1">
    <source>
        <dbReference type="SAM" id="Phobius"/>
    </source>
</evidence>
<dbReference type="Gene3D" id="3.40.50.720">
    <property type="entry name" value="NAD(P)-binding Rossmann-like Domain"/>
    <property type="match status" value="1"/>
</dbReference>
<accession>A0A075NXY9</accession>
<dbReference type="Pfam" id="PF07885">
    <property type="entry name" value="Ion_trans_2"/>
    <property type="match status" value="1"/>
</dbReference>
<evidence type="ECO:0000313" key="3">
    <source>
        <dbReference type="EMBL" id="AIF99544.1"/>
    </source>
</evidence>
<dbReference type="InterPro" id="IPR050721">
    <property type="entry name" value="Trk_Ktr_HKT_K-transport"/>
</dbReference>
<dbReference type="PANTHER" id="PTHR43833:SF9">
    <property type="entry name" value="POTASSIUM CHANNEL PROTEIN YUGO-RELATED"/>
    <property type="match status" value="1"/>
</dbReference>
<proteinExistence type="predicted"/>
<dbReference type="InterPro" id="IPR036291">
    <property type="entry name" value="NAD(P)-bd_dom_sf"/>
</dbReference>
<dbReference type="KEGG" id="aal:EP13_13085"/>
<dbReference type="RefSeq" id="WP_197035930.1">
    <property type="nucleotide sequence ID" value="NZ_CBCSKJ010000002.1"/>
</dbReference>
<keyword evidence="3" id="KW-0406">Ion transport</keyword>
<keyword evidence="1" id="KW-1133">Transmembrane helix</keyword>
<feature type="transmembrane region" description="Helical" evidence="1">
    <location>
        <begin position="46"/>
        <end position="65"/>
    </location>
</feature>
<dbReference type="SUPFAM" id="SSF81324">
    <property type="entry name" value="Voltage-gated potassium channels"/>
    <property type="match status" value="1"/>
</dbReference>
<name>A0A075NXY9_9ALTE</name>
<sequence length="351" mass="39074">MTSWIKVRRIMLQYFAESRWYTILGATVFYGISSYWLLYAAGENDLIARADFIYWLAVTASTVGYGDLSPVSSAGKLIVAFYVIPLGLSIFAMVIGRIAAWVSEQWRKGLMGMTSLQSNQHILVIGWNEQRTMLLLNLLLQEREAMSVKPDIVLCVKADITNPMPGVIEFVKVDSFNKDEDMDRACVATAQTILVDNPQDDVTMTTALYCAKRNPDAHQVAYFNDDSLVSLLQEHCPKVECTPSVAVEMLAKAAFDPGSSMLHHDLLSVDEGQAQFSVKIPPDSPNISVAKLFINLKKHHDAIFIGYAPKGQVKEMVVNPPLETNLSPSDTLFYIAERRISAINWSSLNAE</sequence>
<feature type="transmembrane region" description="Helical" evidence="1">
    <location>
        <begin position="20"/>
        <end position="39"/>
    </location>
</feature>
<feature type="transmembrane region" description="Helical" evidence="1">
    <location>
        <begin position="77"/>
        <end position="102"/>
    </location>
</feature>
<keyword evidence="1" id="KW-0472">Membrane</keyword>
<reference evidence="3 4" key="1">
    <citation type="submission" date="2014-06" db="EMBL/GenBank/DDBJ databases">
        <title>Genomes of Alteromonas australica, a world apart.</title>
        <authorList>
            <person name="Gonzaga A."/>
            <person name="Lopez-Perez M."/>
            <person name="Rodriguez-Valera F."/>
        </authorList>
    </citation>
    <scope>NUCLEOTIDE SEQUENCE [LARGE SCALE GENOMIC DNA]</scope>
    <source>
        <strain evidence="3 4">H 17</strain>
    </source>
</reference>
<evidence type="ECO:0000259" key="2">
    <source>
        <dbReference type="Pfam" id="PF07885"/>
    </source>
</evidence>
<dbReference type="GeneID" id="78255837"/>
<keyword evidence="4" id="KW-1185">Reference proteome</keyword>
<dbReference type="PANTHER" id="PTHR43833">
    <property type="entry name" value="POTASSIUM CHANNEL PROTEIN 2-RELATED-RELATED"/>
    <property type="match status" value="1"/>
</dbReference>
<evidence type="ECO:0000313" key="4">
    <source>
        <dbReference type="Proteomes" id="UP000056090"/>
    </source>
</evidence>
<keyword evidence="3" id="KW-0813">Transport</keyword>
<dbReference type="GO" id="GO:0034220">
    <property type="term" value="P:monoatomic ion transmembrane transport"/>
    <property type="evidence" value="ECO:0007669"/>
    <property type="project" value="UniProtKB-KW"/>
</dbReference>
<feature type="domain" description="Potassium channel" evidence="2">
    <location>
        <begin position="27"/>
        <end position="103"/>
    </location>
</feature>
<dbReference type="Gene3D" id="1.10.287.70">
    <property type="match status" value="1"/>
</dbReference>
<keyword evidence="3" id="KW-0407">Ion channel</keyword>
<dbReference type="Proteomes" id="UP000056090">
    <property type="component" value="Chromosome"/>
</dbReference>
<dbReference type="EMBL" id="CP008849">
    <property type="protein sequence ID" value="AIF99544.1"/>
    <property type="molecule type" value="Genomic_DNA"/>
</dbReference>
<gene>
    <name evidence="3" type="ORF">EP13_13085</name>
</gene>
<keyword evidence="1" id="KW-0812">Transmembrane</keyword>